<dbReference type="InterPro" id="IPR002877">
    <property type="entry name" value="RNA_MeTrfase_FtsJ_dom"/>
</dbReference>
<evidence type="ECO:0000259" key="11">
    <source>
        <dbReference type="Pfam" id="PF01728"/>
    </source>
</evidence>
<keyword evidence="5" id="KW-0808">Transferase</keyword>
<comment type="caution">
    <text evidence="12">The sequence shown here is derived from an EMBL/GenBank/DDBJ whole genome shotgun (WGS) entry which is preliminary data.</text>
</comment>
<evidence type="ECO:0000256" key="4">
    <source>
        <dbReference type="ARBA" id="ARBA00022603"/>
    </source>
</evidence>
<dbReference type="InterPro" id="IPR015507">
    <property type="entry name" value="rRNA-MeTfrase_E"/>
</dbReference>
<keyword evidence="7" id="KW-0809">Transit peptide</keyword>
<keyword evidence="3" id="KW-0698">rRNA processing</keyword>
<dbReference type="HAMAP" id="MF_01547">
    <property type="entry name" value="RNA_methyltr_E"/>
    <property type="match status" value="1"/>
</dbReference>
<organism evidence="12 13">
    <name type="scientific">Cherax quadricarinatus</name>
    <name type="common">Australian red claw crayfish</name>
    <dbReference type="NCBI Taxonomy" id="27406"/>
    <lineage>
        <taxon>Eukaryota</taxon>
        <taxon>Metazoa</taxon>
        <taxon>Ecdysozoa</taxon>
        <taxon>Arthropoda</taxon>
        <taxon>Crustacea</taxon>
        <taxon>Multicrustacea</taxon>
        <taxon>Malacostraca</taxon>
        <taxon>Eumalacostraca</taxon>
        <taxon>Eucarida</taxon>
        <taxon>Decapoda</taxon>
        <taxon>Pleocyemata</taxon>
        <taxon>Astacidea</taxon>
        <taxon>Parastacoidea</taxon>
        <taxon>Parastacidae</taxon>
        <taxon>Cherax</taxon>
    </lineage>
</organism>
<evidence type="ECO:0000256" key="6">
    <source>
        <dbReference type="ARBA" id="ARBA00022691"/>
    </source>
</evidence>
<keyword evidence="4" id="KW-0489">Methyltransferase</keyword>
<dbReference type="GO" id="GO:0005759">
    <property type="term" value="C:mitochondrial matrix"/>
    <property type="evidence" value="ECO:0007669"/>
    <property type="project" value="UniProtKB-ARBA"/>
</dbReference>
<dbReference type="FunFam" id="3.40.50.150:FF:000129">
    <property type="entry name" value="Mitochondrial rRNA methyltransferase 2"/>
    <property type="match status" value="1"/>
</dbReference>
<sequence length="257" mass="28428">MSMQIPFNMMMSSSFWSILQTSYFSTSSVANKIVPKNLKGRKTSASDWLTRQLNDPYVKLAKFRQFRARSAFKLLEINEKHNILKPGQVVLECGAAPGAWTQVAVSGVNSLPQDINKPQGTVVAVDILAVHSLPGAVMLGGKDFTQQGTQQHILKVLQGKKIDVILSDMAPNATGTKDLDHEVIIELAYSALRFAIQHSALQATFLCKIWEGHRDRTFISDVEKFYKTVKVVKPPASRSDSSEKFILGKMFCGVGVK</sequence>
<proteinExistence type="inferred from homology"/>
<dbReference type="Gene3D" id="3.40.50.150">
    <property type="entry name" value="Vaccinia Virus protein VP39"/>
    <property type="match status" value="1"/>
</dbReference>
<evidence type="ECO:0000256" key="2">
    <source>
        <dbReference type="ARBA" id="ARBA00009258"/>
    </source>
</evidence>
<evidence type="ECO:0000256" key="1">
    <source>
        <dbReference type="ARBA" id="ARBA00004173"/>
    </source>
</evidence>
<evidence type="ECO:0000256" key="9">
    <source>
        <dbReference type="ARBA" id="ARBA00041184"/>
    </source>
</evidence>
<dbReference type="SUPFAM" id="SSF53335">
    <property type="entry name" value="S-adenosyl-L-methionine-dependent methyltransferases"/>
    <property type="match status" value="1"/>
</dbReference>
<reference evidence="12 13" key="1">
    <citation type="journal article" date="2024" name="BMC Genomics">
        <title>Genome assembly of redclaw crayfish (Cherax quadricarinatus) provides insights into its immune adaptation and hypoxia tolerance.</title>
        <authorList>
            <person name="Liu Z."/>
            <person name="Zheng J."/>
            <person name="Li H."/>
            <person name="Fang K."/>
            <person name="Wang S."/>
            <person name="He J."/>
            <person name="Zhou D."/>
            <person name="Weng S."/>
            <person name="Chi M."/>
            <person name="Gu Z."/>
            <person name="He J."/>
            <person name="Li F."/>
            <person name="Wang M."/>
        </authorList>
    </citation>
    <scope>NUCLEOTIDE SEQUENCE [LARGE SCALE GENOMIC DNA]</scope>
    <source>
        <strain evidence="12">ZL_2023a</strain>
    </source>
</reference>
<dbReference type="InterPro" id="IPR029063">
    <property type="entry name" value="SAM-dependent_MTases_sf"/>
</dbReference>
<evidence type="ECO:0000256" key="8">
    <source>
        <dbReference type="ARBA" id="ARBA00023128"/>
    </source>
</evidence>
<dbReference type="PANTHER" id="PTHR10920">
    <property type="entry name" value="RIBOSOMAL RNA METHYLTRANSFERASE"/>
    <property type="match status" value="1"/>
</dbReference>
<evidence type="ECO:0000313" key="13">
    <source>
        <dbReference type="Proteomes" id="UP001445076"/>
    </source>
</evidence>
<dbReference type="PANTHER" id="PTHR10920:SF18">
    <property type="entry name" value="RRNA METHYLTRANSFERASE 2, MITOCHONDRIAL"/>
    <property type="match status" value="1"/>
</dbReference>
<comment type="similarity">
    <text evidence="2">Belongs to the class I-like SAM-binding methyltransferase superfamily. RNA methyltransferase RlmE family.</text>
</comment>
<dbReference type="GO" id="GO:0008650">
    <property type="term" value="F:rRNA (uridine-2'-O-)-methyltransferase activity"/>
    <property type="evidence" value="ECO:0007669"/>
    <property type="project" value="TreeGrafter"/>
</dbReference>
<dbReference type="InterPro" id="IPR050082">
    <property type="entry name" value="RNA_methyltr_RlmE"/>
</dbReference>
<evidence type="ECO:0000313" key="12">
    <source>
        <dbReference type="EMBL" id="KAK8728651.1"/>
    </source>
</evidence>
<dbReference type="Proteomes" id="UP001445076">
    <property type="component" value="Unassembled WGS sequence"/>
</dbReference>
<keyword evidence="8" id="KW-0496">Mitochondrion</keyword>
<gene>
    <name evidence="12" type="ORF">OTU49_009077</name>
</gene>
<keyword evidence="13" id="KW-1185">Reference proteome</keyword>
<feature type="domain" description="Ribosomal RNA methyltransferase FtsJ" evidence="11">
    <location>
        <begin position="66"/>
        <end position="249"/>
    </location>
</feature>
<evidence type="ECO:0000256" key="3">
    <source>
        <dbReference type="ARBA" id="ARBA00022552"/>
    </source>
</evidence>
<dbReference type="Pfam" id="PF01728">
    <property type="entry name" value="FtsJ"/>
    <property type="match status" value="1"/>
</dbReference>
<dbReference type="PIRSF" id="PIRSF005461">
    <property type="entry name" value="23S_rRNA_mtase"/>
    <property type="match status" value="1"/>
</dbReference>
<comment type="subcellular location">
    <subcellularLocation>
        <location evidence="1">Mitochondrion</location>
    </subcellularLocation>
</comment>
<dbReference type="AlphaFoldDB" id="A0AAW0WB70"/>
<protein>
    <recommendedName>
        <fullName evidence="9">rRNA methyltransferase 2, mitochondrial</fullName>
    </recommendedName>
</protein>
<evidence type="ECO:0000256" key="7">
    <source>
        <dbReference type="ARBA" id="ARBA00022946"/>
    </source>
</evidence>
<evidence type="ECO:0000256" key="10">
    <source>
        <dbReference type="PIRSR" id="PIRSR005461-1"/>
    </source>
</evidence>
<feature type="active site" description="Proton acceptor" evidence="10">
    <location>
        <position position="208"/>
    </location>
</feature>
<dbReference type="GO" id="GO:1902775">
    <property type="term" value="P:mitochondrial large ribosomal subunit assembly"/>
    <property type="evidence" value="ECO:0007669"/>
    <property type="project" value="UniProtKB-ARBA"/>
</dbReference>
<evidence type="ECO:0000256" key="5">
    <source>
        <dbReference type="ARBA" id="ARBA00022679"/>
    </source>
</evidence>
<keyword evidence="6 10" id="KW-0949">S-adenosyl-L-methionine</keyword>
<dbReference type="EMBL" id="JARKIK010000071">
    <property type="protein sequence ID" value="KAK8728651.1"/>
    <property type="molecule type" value="Genomic_DNA"/>
</dbReference>
<accession>A0AAW0WB70</accession>
<name>A0AAW0WB70_CHEQU</name>